<dbReference type="Proteomes" id="UP001472677">
    <property type="component" value="Unassembled WGS sequence"/>
</dbReference>
<protein>
    <submittedName>
        <fullName evidence="1">Uncharacterized protein</fullName>
    </submittedName>
</protein>
<dbReference type="EMBL" id="JBBPBM010000044">
    <property type="protein sequence ID" value="KAK8522965.1"/>
    <property type="molecule type" value="Genomic_DNA"/>
</dbReference>
<proteinExistence type="predicted"/>
<gene>
    <name evidence="1" type="ORF">V6N12_073677</name>
</gene>
<comment type="caution">
    <text evidence="1">The sequence shown here is derived from an EMBL/GenBank/DDBJ whole genome shotgun (WGS) entry which is preliminary data.</text>
</comment>
<organism evidence="1 2">
    <name type="scientific">Hibiscus sabdariffa</name>
    <name type="common">roselle</name>
    <dbReference type="NCBI Taxonomy" id="183260"/>
    <lineage>
        <taxon>Eukaryota</taxon>
        <taxon>Viridiplantae</taxon>
        <taxon>Streptophyta</taxon>
        <taxon>Embryophyta</taxon>
        <taxon>Tracheophyta</taxon>
        <taxon>Spermatophyta</taxon>
        <taxon>Magnoliopsida</taxon>
        <taxon>eudicotyledons</taxon>
        <taxon>Gunneridae</taxon>
        <taxon>Pentapetalae</taxon>
        <taxon>rosids</taxon>
        <taxon>malvids</taxon>
        <taxon>Malvales</taxon>
        <taxon>Malvaceae</taxon>
        <taxon>Malvoideae</taxon>
        <taxon>Hibiscus</taxon>
    </lineage>
</organism>
<accession>A0ABR2CT56</accession>
<evidence type="ECO:0000313" key="2">
    <source>
        <dbReference type="Proteomes" id="UP001472677"/>
    </source>
</evidence>
<reference evidence="1 2" key="1">
    <citation type="journal article" date="2024" name="G3 (Bethesda)">
        <title>Genome assembly of Hibiscus sabdariffa L. provides insights into metabolisms of medicinal natural products.</title>
        <authorList>
            <person name="Kim T."/>
        </authorList>
    </citation>
    <scope>NUCLEOTIDE SEQUENCE [LARGE SCALE GENOMIC DNA]</scope>
    <source>
        <strain evidence="1">TK-2024</strain>
        <tissue evidence="1">Old leaves</tissue>
    </source>
</reference>
<sequence length="68" mass="7593">MVELPVVVEELSPRPSKELNLAAFPPITQDDSTCSDFNCSAWCRYGFPPKGQSPNNSFGINIERIHKL</sequence>
<evidence type="ECO:0000313" key="1">
    <source>
        <dbReference type="EMBL" id="KAK8522965.1"/>
    </source>
</evidence>
<keyword evidence="2" id="KW-1185">Reference proteome</keyword>
<name>A0ABR2CT56_9ROSI</name>